<dbReference type="InterPro" id="IPR025398">
    <property type="entry name" value="DUF4371"/>
</dbReference>
<dbReference type="Proteomes" id="UP000694846">
    <property type="component" value="Unplaced"/>
</dbReference>
<dbReference type="InterPro" id="IPR012337">
    <property type="entry name" value="RNaseH-like_sf"/>
</dbReference>
<sequence>MEQQIFYWREVLRRVFETLRYLCGRGLALRGDSENFGDEQNGNFLVTLEYLSKFDPFIAKHLNENSNKGRGKKSYLSSTIYEECVLIMGNKLLKMITKEVKCAKYFSIVVDSSRDTSHIDQLAIILRYVKIYDSVEVHERFLCVEPAVGHSGKNIAQAILKKLEELDLNILDARGQSYDNASNMSGKFEGVQVHLKKSNKYMDFIPCTAHSLNLVGNNAVDNCSAASVFFEFVQHLYTFCSASTYRWETICGDLKRIDGRTVVLKSLSETRWSSRAHSTKVLLLWNRILERFDKTSVKLQEKSLDLSVAVKLLKFLREYIGSIRNNFNDIEKVALSLSKVISKKYNTEKKRKIIRKLTPDEMIRNEEETTFSGQEKFRVETFIVIMDKLDICLLKRLEQYNDLDRKFGFLTYFKSMTEKEIVDMAKNLGKIYPDDLDCDIFPEEMIHFTKLVDEQDEEGKIKMPSALKCLQIIHDNKLNSVFPNVEVAYRLYLCLPVANCSAERAFSKLKRVKNELRSTMKNPRLNALSLMAIERSLLKEINTDEIIVEFQKKKRK</sequence>
<proteinExistence type="predicted"/>
<dbReference type="AlphaFoldDB" id="A0A8B8GLS0"/>
<dbReference type="PANTHER" id="PTHR45749:SF23">
    <property type="entry name" value="ZINC FINGER MYM-TYPE PROTEIN 1-LIKE"/>
    <property type="match status" value="1"/>
</dbReference>
<dbReference type="GeneID" id="112692934"/>
<protein>
    <submittedName>
        <fullName evidence="4">Zinc finger MYM-type protein 1-like</fullName>
    </submittedName>
</protein>
<name>A0A8B8GLS0_9HEMI</name>
<dbReference type="SUPFAM" id="SSF53098">
    <property type="entry name" value="Ribonuclease H-like"/>
    <property type="match status" value="1"/>
</dbReference>
<keyword evidence="3" id="KW-1185">Reference proteome</keyword>
<dbReference type="Pfam" id="PF05699">
    <property type="entry name" value="Dimer_Tnp_hAT"/>
    <property type="match status" value="1"/>
</dbReference>
<dbReference type="PANTHER" id="PTHR45749">
    <property type="match status" value="1"/>
</dbReference>
<organism evidence="3 4">
    <name type="scientific">Sipha flava</name>
    <name type="common">yellow sugarcane aphid</name>
    <dbReference type="NCBI Taxonomy" id="143950"/>
    <lineage>
        <taxon>Eukaryota</taxon>
        <taxon>Metazoa</taxon>
        <taxon>Ecdysozoa</taxon>
        <taxon>Arthropoda</taxon>
        <taxon>Hexapoda</taxon>
        <taxon>Insecta</taxon>
        <taxon>Pterygota</taxon>
        <taxon>Neoptera</taxon>
        <taxon>Paraneoptera</taxon>
        <taxon>Hemiptera</taxon>
        <taxon>Sternorrhyncha</taxon>
        <taxon>Aphidomorpha</taxon>
        <taxon>Aphidoidea</taxon>
        <taxon>Aphididae</taxon>
        <taxon>Sipha</taxon>
    </lineage>
</organism>
<feature type="domain" description="DUF4371" evidence="2">
    <location>
        <begin position="14"/>
        <end position="190"/>
    </location>
</feature>
<evidence type="ECO:0000259" key="1">
    <source>
        <dbReference type="Pfam" id="PF05699"/>
    </source>
</evidence>
<dbReference type="RefSeq" id="XP_025423541.1">
    <property type="nucleotide sequence ID" value="XM_025567756.1"/>
</dbReference>
<dbReference type="GO" id="GO:0046983">
    <property type="term" value="F:protein dimerization activity"/>
    <property type="evidence" value="ECO:0007669"/>
    <property type="project" value="InterPro"/>
</dbReference>
<dbReference type="Pfam" id="PF14291">
    <property type="entry name" value="DUF4371"/>
    <property type="match status" value="1"/>
</dbReference>
<evidence type="ECO:0000313" key="4">
    <source>
        <dbReference type="RefSeq" id="XP_025423541.1"/>
    </source>
</evidence>
<evidence type="ECO:0000259" key="2">
    <source>
        <dbReference type="Pfam" id="PF14291"/>
    </source>
</evidence>
<accession>A0A8B8GLS0</accession>
<evidence type="ECO:0000313" key="3">
    <source>
        <dbReference type="Proteomes" id="UP000694846"/>
    </source>
</evidence>
<feature type="domain" description="HAT C-terminal dimerisation" evidence="1">
    <location>
        <begin position="477"/>
        <end position="535"/>
    </location>
</feature>
<reference evidence="4" key="1">
    <citation type="submission" date="2025-08" db="UniProtKB">
        <authorList>
            <consortium name="RefSeq"/>
        </authorList>
    </citation>
    <scope>IDENTIFICATION</scope>
    <source>
        <tissue evidence="4">Whole body</tissue>
    </source>
</reference>
<dbReference type="InterPro" id="IPR008906">
    <property type="entry name" value="HATC_C_dom"/>
</dbReference>
<dbReference type="OrthoDB" id="6599302at2759"/>
<gene>
    <name evidence="4" type="primary">LOC112692934</name>
</gene>